<dbReference type="Pfam" id="PF17919">
    <property type="entry name" value="RT_RNaseH_2"/>
    <property type="match status" value="1"/>
</dbReference>
<dbReference type="PANTHER" id="PTHR34072:SF52">
    <property type="entry name" value="RIBONUCLEASE H"/>
    <property type="match status" value="1"/>
</dbReference>
<reference evidence="2" key="1">
    <citation type="journal article" date="2022" name="Int. J. Mol. Sci.">
        <title>Draft Genome of Tanacetum Coccineum: Genomic Comparison of Closely Related Tanacetum-Family Plants.</title>
        <authorList>
            <person name="Yamashiro T."/>
            <person name="Shiraishi A."/>
            <person name="Nakayama K."/>
            <person name="Satake H."/>
        </authorList>
    </citation>
    <scope>NUCLEOTIDE SEQUENCE</scope>
</reference>
<gene>
    <name evidence="2" type="ORF">Tco_0800755</name>
</gene>
<feature type="domain" description="Reverse transcriptase/retrotransposon-derived protein RNase H-like" evidence="1">
    <location>
        <begin position="74"/>
        <end position="139"/>
    </location>
</feature>
<reference evidence="2" key="2">
    <citation type="submission" date="2022-01" db="EMBL/GenBank/DDBJ databases">
        <authorList>
            <person name="Yamashiro T."/>
            <person name="Shiraishi A."/>
            <person name="Satake H."/>
            <person name="Nakayama K."/>
        </authorList>
    </citation>
    <scope>NUCLEOTIDE SEQUENCE</scope>
</reference>
<evidence type="ECO:0000313" key="3">
    <source>
        <dbReference type="Proteomes" id="UP001151760"/>
    </source>
</evidence>
<protein>
    <submittedName>
        <fullName evidence="2">Reverse transcriptase domain-containing protein</fullName>
    </submittedName>
</protein>
<accession>A0ABQ4ZXD8</accession>
<organism evidence="2 3">
    <name type="scientific">Tanacetum coccineum</name>
    <dbReference type="NCBI Taxonomy" id="301880"/>
    <lineage>
        <taxon>Eukaryota</taxon>
        <taxon>Viridiplantae</taxon>
        <taxon>Streptophyta</taxon>
        <taxon>Embryophyta</taxon>
        <taxon>Tracheophyta</taxon>
        <taxon>Spermatophyta</taxon>
        <taxon>Magnoliopsida</taxon>
        <taxon>eudicotyledons</taxon>
        <taxon>Gunneridae</taxon>
        <taxon>Pentapetalae</taxon>
        <taxon>asterids</taxon>
        <taxon>campanulids</taxon>
        <taxon>Asterales</taxon>
        <taxon>Asteraceae</taxon>
        <taxon>Asteroideae</taxon>
        <taxon>Anthemideae</taxon>
        <taxon>Anthemidinae</taxon>
        <taxon>Tanacetum</taxon>
    </lineage>
</organism>
<keyword evidence="2" id="KW-0695">RNA-directed DNA polymerase</keyword>
<keyword evidence="2" id="KW-0548">Nucleotidyltransferase</keyword>
<dbReference type="InterPro" id="IPR043502">
    <property type="entry name" value="DNA/RNA_pol_sf"/>
</dbReference>
<dbReference type="PANTHER" id="PTHR34072">
    <property type="entry name" value="ENZYMATIC POLYPROTEIN-RELATED"/>
    <property type="match status" value="1"/>
</dbReference>
<name>A0ABQ4ZXD8_9ASTR</name>
<dbReference type="Gene3D" id="3.30.70.270">
    <property type="match status" value="1"/>
</dbReference>
<dbReference type="EMBL" id="BQNB010011682">
    <property type="protein sequence ID" value="GJS93787.1"/>
    <property type="molecule type" value="Genomic_DNA"/>
</dbReference>
<evidence type="ECO:0000313" key="2">
    <source>
        <dbReference type="EMBL" id="GJS93787.1"/>
    </source>
</evidence>
<dbReference type="SUPFAM" id="SSF56672">
    <property type="entry name" value="DNA/RNA polymerases"/>
    <property type="match status" value="1"/>
</dbReference>
<sequence length="252" mass="28938">MAKRNTVSWAYDKSNDHVDPSKIEVVKNWKAPRTLTEVRSFLGLARYYRRFIENFSKIAKSLTILTQKCKTFDWGEEQELAFQTLKDKLCNAPVLALPDGPEDFVVYCDASGIGLGCVLMQRGKIMNSTIHYHPGKMNAVVDALSRKKRVKPKRVRAMNMTLQSSIKDRILTTQKEAVDEFARLQKGLDEMIEQRSDGTLYYLGSNMRYLMRVKAEHQRPSGLLQQPEIPIWKWEGVAMDFVTKLPRISFGS</sequence>
<keyword evidence="2" id="KW-0808">Transferase</keyword>
<proteinExistence type="predicted"/>
<evidence type="ECO:0000259" key="1">
    <source>
        <dbReference type="Pfam" id="PF17919"/>
    </source>
</evidence>
<keyword evidence="3" id="KW-1185">Reference proteome</keyword>
<dbReference type="GO" id="GO:0003964">
    <property type="term" value="F:RNA-directed DNA polymerase activity"/>
    <property type="evidence" value="ECO:0007669"/>
    <property type="project" value="UniProtKB-KW"/>
</dbReference>
<dbReference type="Proteomes" id="UP001151760">
    <property type="component" value="Unassembled WGS sequence"/>
</dbReference>
<dbReference type="InterPro" id="IPR043128">
    <property type="entry name" value="Rev_trsase/Diguanyl_cyclase"/>
</dbReference>
<comment type="caution">
    <text evidence="2">The sequence shown here is derived from an EMBL/GenBank/DDBJ whole genome shotgun (WGS) entry which is preliminary data.</text>
</comment>
<dbReference type="InterPro" id="IPR041577">
    <property type="entry name" value="RT_RNaseH_2"/>
</dbReference>